<accession>A0A5B8LM02</accession>
<dbReference type="InterPro" id="IPR036390">
    <property type="entry name" value="WH_DNA-bd_sf"/>
</dbReference>
<dbReference type="Gene3D" id="3.40.1410.10">
    <property type="entry name" value="Chorismate lyase-like"/>
    <property type="match status" value="1"/>
</dbReference>
<dbReference type="KEGG" id="spai:FPZ24_15875"/>
<dbReference type="PRINTS" id="PR00035">
    <property type="entry name" value="HTHGNTR"/>
</dbReference>
<dbReference type="SMART" id="SM00866">
    <property type="entry name" value="UTRA"/>
    <property type="match status" value="1"/>
</dbReference>
<evidence type="ECO:0000313" key="6">
    <source>
        <dbReference type="Proteomes" id="UP000315673"/>
    </source>
</evidence>
<feature type="domain" description="HTH gntR-type" evidence="4">
    <location>
        <begin position="15"/>
        <end position="83"/>
    </location>
</feature>
<dbReference type="SUPFAM" id="SSF46785">
    <property type="entry name" value="Winged helix' DNA-binding domain"/>
    <property type="match status" value="1"/>
</dbReference>
<dbReference type="AlphaFoldDB" id="A0A5B8LM02"/>
<evidence type="ECO:0000256" key="2">
    <source>
        <dbReference type="ARBA" id="ARBA00023125"/>
    </source>
</evidence>
<name>A0A5B8LM02_9SPHN</name>
<protein>
    <submittedName>
        <fullName evidence="5">GntR family transcriptional regulator</fullName>
    </submittedName>
</protein>
<evidence type="ECO:0000259" key="4">
    <source>
        <dbReference type="PROSITE" id="PS50949"/>
    </source>
</evidence>
<dbReference type="GO" id="GO:0003677">
    <property type="term" value="F:DNA binding"/>
    <property type="evidence" value="ECO:0007669"/>
    <property type="project" value="UniProtKB-KW"/>
</dbReference>
<dbReference type="PANTHER" id="PTHR44846:SF1">
    <property type="entry name" value="MANNOSYL-D-GLYCERATE TRANSPORT_METABOLISM SYSTEM REPRESSOR MNGR-RELATED"/>
    <property type="match status" value="1"/>
</dbReference>
<dbReference type="OrthoDB" id="7173258at2"/>
<dbReference type="CDD" id="cd07377">
    <property type="entry name" value="WHTH_GntR"/>
    <property type="match status" value="1"/>
</dbReference>
<organism evidence="5 6">
    <name type="scientific">Sphingomonas panacisoli</name>
    <dbReference type="NCBI Taxonomy" id="1813879"/>
    <lineage>
        <taxon>Bacteria</taxon>
        <taxon>Pseudomonadati</taxon>
        <taxon>Pseudomonadota</taxon>
        <taxon>Alphaproteobacteria</taxon>
        <taxon>Sphingomonadales</taxon>
        <taxon>Sphingomonadaceae</taxon>
        <taxon>Sphingomonas</taxon>
    </lineage>
</organism>
<dbReference type="FunFam" id="1.10.10.10:FF:000079">
    <property type="entry name" value="GntR family transcriptional regulator"/>
    <property type="match status" value="1"/>
</dbReference>
<evidence type="ECO:0000256" key="1">
    <source>
        <dbReference type="ARBA" id="ARBA00023015"/>
    </source>
</evidence>
<dbReference type="GO" id="GO:0003700">
    <property type="term" value="F:DNA-binding transcription factor activity"/>
    <property type="evidence" value="ECO:0007669"/>
    <property type="project" value="InterPro"/>
</dbReference>
<dbReference type="InterPro" id="IPR000524">
    <property type="entry name" value="Tscrpt_reg_HTH_GntR"/>
</dbReference>
<keyword evidence="6" id="KW-1185">Reference proteome</keyword>
<dbReference type="SUPFAM" id="SSF64288">
    <property type="entry name" value="Chorismate lyase-like"/>
    <property type="match status" value="1"/>
</dbReference>
<gene>
    <name evidence="5" type="ORF">FPZ24_15875</name>
</gene>
<sequence>MFVDRVGRLPAGDTAPLYQQLQRMLRSAIERQVLAPDEALPPERDLANAYNVSRVTVRKALDGLVDARLLTRRQGAGTFVAARVEKNFATISSFTEDMHSRGRVPHSEWLARTEGTVAPEEAMALGLSPGSQVYRFTRIRYADGVSMALEYATVPASSLPGLDAVTESLYDALGADRPVRVLQRFRAVLFTDEQAELLNIDRNSAGLEIERRGYTQDGRTVEFTKSWYRGDAYDFVAELNVPPAS</sequence>
<dbReference type="SMART" id="SM00345">
    <property type="entry name" value="HTH_GNTR"/>
    <property type="match status" value="1"/>
</dbReference>
<dbReference type="Pfam" id="PF00392">
    <property type="entry name" value="GntR"/>
    <property type="match status" value="1"/>
</dbReference>
<dbReference type="RefSeq" id="WP_146574638.1">
    <property type="nucleotide sequence ID" value="NZ_CP042306.1"/>
</dbReference>
<dbReference type="Gene3D" id="1.10.10.10">
    <property type="entry name" value="Winged helix-like DNA-binding domain superfamily/Winged helix DNA-binding domain"/>
    <property type="match status" value="1"/>
</dbReference>
<dbReference type="InterPro" id="IPR036388">
    <property type="entry name" value="WH-like_DNA-bd_sf"/>
</dbReference>
<dbReference type="EMBL" id="CP042306">
    <property type="protein sequence ID" value="QDZ09267.1"/>
    <property type="molecule type" value="Genomic_DNA"/>
</dbReference>
<dbReference type="InterPro" id="IPR050679">
    <property type="entry name" value="Bact_HTH_transcr_reg"/>
</dbReference>
<reference evidence="5 6" key="1">
    <citation type="submission" date="2019-07" db="EMBL/GenBank/DDBJ databases">
        <title>Full genome sequence of Sphingomonas sp. 4R-6-7(HKS19).</title>
        <authorList>
            <person name="Im W.-T."/>
        </authorList>
    </citation>
    <scope>NUCLEOTIDE SEQUENCE [LARGE SCALE GENOMIC DNA]</scope>
    <source>
        <strain evidence="5 6">HKS19</strain>
    </source>
</reference>
<dbReference type="InterPro" id="IPR028978">
    <property type="entry name" value="Chorismate_lyase_/UTRA_dom_sf"/>
</dbReference>
<keyword evidence="1" id="KW-0805">Transcription regulation</keyword>
<keyword evidence="2" id="KW-0238">DNA-binding</keyword>
<dbReference type="Proteomes" id="UP000315673">
    <property type="component" value="Chromosome"/>
</dbReference>
<dbReference type="PROSITE" id="PS50949">
    <property type="entry name" value="HTH_GNTR"/>
    <property type="match status" value="1"/>
</dbReference>
<dbReference type="Pfam" id="PF07702">
    <property type="entry name" value="UTRA"/>
    <property type="match status" value="1"/>
</dbReference>
<proteinExistence type="predicted"/>
<evidence type="ECO:0000256" key="3">
    <source>
        <dbReference type="ARBA" id="ARBA00023163"/>
    </source>
</evidence>
<evidence type="ECO:0000313" key="5">
    <source>
        <dbReference type="EMBL" id="QDZ09267.1"/>
    </source>
</evidence>
<keyword evidence="3" id="KW-0804">Transcription</keyword>
<dbReference type="PANTHER" id="PTHR44846">
    <property type="entry name" value="MANNOSYL-D-GLYCERATE TRANSPORT/METABOLISM SYSTEM REPRESSOR MNGR-RELATED"/>
    <property type="match status" value="1"/>
</dbReference>
<dbReference type="GO" id="GO:0045892">
    <property type="term" value="P:negative regulation of DNA-templated transcription"/>
    <property type="evidence" value="ECO:0007669"/>
    <property type="project" value="TreeGrafter"/>
</dbReference>
<dbReference type="InterPro" id="IPR011663">
    <property type="entry name" value="UTRA"/>
</dbReference>